<evidence type="ECO:0000256" key="5">
    <source>
        <dbReference type="ARBA" id="ARBA00023136"/>
    </source>
</evidence>
<name>A0ABT1CQ27_9HYPH</name>
<evidence type="ECO:0000256" key="4">
    <source>
        <dbReference type="ARBA" id="ARBA00022989"/>
    </source>
</evidence>
<dbReference type="Pfam" id="PF03788">
    <property type="entry name" value="LrgA"/>
    <property type="match status" value="1"/>
</dbReference>
<feature type="transmembrane region" description="Helical" evidence="6">
    <location>
        <begin position="63"/>
        <end position="80"/>
    </location>
</feature>
<accession>A0ABT1CQ27</accession>
<dbReference type="EMBL" id="JAAAML010000001">
    <property type="protein sequence ID" value="MCO6408312.1"/>
    <property type="molecule type" value="Genomic_DNA"/>
</dbReference>
<feature type="transmembrane region" description="Helical" evidence="6">
    <location>
        <begin position="86"/>
        <end position="109"/>
    </location>
</feature>
<evidence type="ECO:0000313" key="8">
    <source>
        <dbReference type="Proteomes" id="UP001320715"/>
    </source>
</evidence>
<dbReference type="PANTHER" id="PTHR33931:SF2">
    <property type="entry name" value="HOLIN-LIKE PROTEIN CIDA"/>
    <property type="match status" value="1"/>
</dbReference>
<keyword evidence="8" id="KW-1185">Reference proteome</keyword>
<comment type="subcellular location">
    <subcellularLocation>
        <location evidence="1">Cell membrane</location>
        <topology evidence="1">Multi-pass membrane protein</topology>
    </subcellularLocation>
</comment>
<protein>
    <submittedName>
        <fullName evidence="7">CidA/LrgA family protein</fullName>
    </submittedName>
</protein>
<dbReference type="RefSeq" id="WP_152008813.1">
    <property type="nucleotide sequence ID" value="NZ_JAAAML010000001.1"/>
</dbReference>
<keyword evidence="5 6" id="KW-0472">Membrane</keyword>
<gene>
    <name evidence="7" type="ORF">GTW23_09025</name>
</gene>
<feature type="transmembrane region" description="Helical" evidence="6">
    <location>
        <begin position="25"/>
        <end position="42"/>
    </location>
</feature>
<evidence type="ECO:0000256" key="2">
    <source>
        <dbReference type="ARBA" id="ARBA00022475"/>
    </source>
</evidence>
<dbReference type="InterPro" id="IPR005538">
    <property type="entry name" value="LrgA/CidA"/>
</dbReference>
<evidence type="ECO:0000256" key="3">
    <source>
        <dbReference type="ARBA" id="ARBA00022692"/>
    </source>
</evidence>
<evidence type="ECO:0000256" key="1">
    <source>
        <dbReference type="ARBA" id="ARBA00004651"/>
    </source>
</evidence>
<comment type="caution">
    <text evidence="7">The sequence shown here is derived from an EMBL/GenBank/DDBJ whole genome shotgun (WGS) entry which is preliminary data.</text>
</comment>
<proteinExistence type="predicted"/>
<keyword evidence="3 6" id="KW-0812">Transmembrane</keyword>
<sequence>MLSALTLILTCQLIGELVTRFFGLPLPGPVAGMALLFALLVIRGSVPETVGALGDALLKNLSLLFVPAGVGVMAHLGLLGQDLLPIAVALIGSTVATIAVTALLMSWLARNSLSPEATKADD</sequence>
<reference evidence="7 8" key="1">
    <citation type="submission" date="2020-01" db="EMBL/GenBank/DDBJ databases">
        <title>Genomes of bacteria type strains.</title>
        <authorList>
            <person name="Chen J."/>
            <person name="Zhu S."/>
            <person name="Yang J."/>
        </authorList>
    </citation>
    <scope>NUCLEOTIDE SEQUENCE [LARGE SCALE GENOMIC DNA]</scope>
    <source>
        <strain evidence="7 8">DSM 16655</strain>
    </source>
</reference>
<evidence type="ECO:0000256" key="6">
    <source>
        <dbReference type="SAM" id="Phobius"/>
    </source>
</evidence>
<organism evidence="7 8">
    <name type="scientific">Hoeflea alexandrii</name>
    <dbReference type="NCBI Taxonomy" id="288436"/>
    <lineage>
        <taxon>Bacteria</taxon>
        <taxon>Pseudomonadati</taxon>
        <taxon>Pseudomonadota</taxon>
        <taxon>Alphaproteobacteria</taxon>
        <taxon>Hyphomicrobiales</taxon>
        <taxon>Rhizobiaceae</taxon>
        <taxon>Hoeflea</taxon>
    </lineage>
</organism>
<dbReference type="PANTHER" id="PTHR33931">
    <property type="entry name" value="HOLIN-LIKE PROTEIN CIDA-RELATED"/>
    <property type="match status" value="1"/>
</dbReference>
<keyword evidence="2" id="KW-1003">Cell membrane</keyword>
<evidence type="ECO:0000313" key="7">
    <source>
        <dbReference type="EMBL" id="MCO6408312.1"/>
    </source>
</evidence>
<keyword evidence="4 6" id="KW-1133">Transmembrane helix</keyword>
<dbReference type="Proteomes" id="UP001320715">
    <property type="component" value="Unassembled WGS sequence"/>
</dbReference>